<dbReference type="EMBL" id="GBXM01022204">
    <property type="protein sequence ID" value="JAH86373.1"/>
    <property type="molecule type" value="Transcribed_RNA"/>
</dbReference>
<evidence type="ECO:0000313" key="1">
    <source>
        <dbReference type="EMBL" id="JAH86373.1"/>
    </source>
</evidence>
<proteinExistence type="predicted"/>
<dbReference type="AlphaFoldDB" id="A0A0E9WA68"/>
<protein>
    <submittedName>
        <fullName evidence="1">Uncharacterized protein</fullName>
    </submittedName>
</protein>
<reference evidence="1" key="1">
    <citation type="submission" date="2014-11" db="EMBL/GenBank/DDBJ databases">
        <authorList>
            <person name="Amaro Gonzalez C."/>
        </authorList>
    </citation>
    <scope>NUCLEOTIDE SEQUENCE</scope>
</reference>
<reference evidence="1" key="2">
    <citation type="journal article" date="2015" name="Fish Shellfish Immunol.">
        <title>Early steps in the European eel (Anguilla anguilla)-Vibrio vulnificus interaction in the gills: Role of the RtxA13 toxin.</title>
        <authorList>
            <person name="Callol A."/>
            <person name="Pajuelo D."/>
            <person name="Ebbesson L."/>
            <person name="Teles M."/>
            <person name="MacKenzie S."/>
            <person name="Amaro C."/>
        </authorList>
    </citation>
    <scope>NUCLEOTIDE SEQUENCE</scope>
</reference>
<organism evidence="1">
    <name type="scientific">Anguilla anguilla</name>
    <name type="common">European freshwater eel</name>
    <name type="synonym">Muraena anguilla</name>
    <dbReference type="NCBI Taxonomy" id="7936"/>
    <lineage>
        <taxon>Eukaryota</taxon>
        <taxon>Metazoa</taxon>
        <taxon>Chordata</taxon>
        <taxon>Craniata</taxon>
        <taxon>Vertebrata</taxon>
        <taxon>Euteleostomi</taxon>
        <taxon>Actinopterygii</taxon>
        <taxon>Neopterygii</taxon>
        <taxon>Teleostei</taxon>
        <taxon>Anguilliformes</taxon>
        <taxon>Anguillidae</taxon>
        <taxon>Anguilla</taxon>
    </lineage>
</organism>
<accession>A0A0E9WA68</accession>
<sequence length="54" mass="6087">MSIQSIGSSWPYVSRQHDLLVTYFNFQTTASERTFGSQLTRLLCGLGCTAVDWL</sequence>
<name>A0A0E9WA68_ANGAN</name>